<name>G3JQ23_CORMM</name>
<evidence type="ECO:0000256" key="1">
    <source>
        <dbReference type="PROSITE-ProRule" id="PRU00023"/>
    </source>
</evidence>
<gene>
    <name evidence="3" type="ORF">CCM_07526</name>
</gene>
<evidence type="ECO:0000313" key="4">
    <source>
        <dbReference type="Proteomes" id="UP000001610"/>
    </source>
</evidence>
<reference evidence="3 4" key="1">
    <citation type="journal article" date="2011" name="Genome Biol.">
        <title>Genome sequence of the insect pathogenic fungus Cordyceps militaris, a valued traditional Chinese medicine.</title>
        <authorList>
            <person name="Zheng P."/>
            <person name="Xia Y."/>
            <person name="Xiao G."/>
            <person name="Xiong C."/>
            <person name="Hu X."/>
            <person name="Zhang S."/>
            <person name="Zheng H."/>
            <person name="Huang Y."/>
            <person name="Zhou Y."/>
            <person name="Wang S."/>
            <person name="Zhao G.P."/>
            <person name="Liu X."/>
            <person name="St Leger R.J."/>
            <person name="Wang C."/>
        </authorList>
    </citation>
    <scope>NUCLEOTIDE SEQUENCE [LARGE SCALE GENOMIC DNA]</scope>
    <source>
        <strain evidence="3 4">CM01</strain>
    </source>
</reference>
<dbReference type="RefSeq" id="XP_006672730.1">
    <property type="nucleotide sequence ID" value="XM_006672667.1"/>
</dbReference>
<dbReference type="HOGENOM" id="CLU_475662_0_0_1"/>
<keyword evidence="4" id="KW-1185">Reference proteome</keyword>
<dbReference type="InParanoid" id="G3JQ23"/>
<feature type="region of interest" description="Disordered" evidence="2">
    <location>
        <begin position="15"/>
        <end position="64"/>
    </location>
</feature>
<accession>G3JQ23</accession>
<organism evidence="3 4">
    <name type="scientific">Cordyceps militaris (strain CM01)</name>
    <name type="common">Caterpillar fungus</name>
    <dbReference type="NCBI Taxonomy" id="983644"/>
    <lineage>
        <taxon>Eukaryota</taxon>
        <taxon>Fungi</taxon>
        <taxon>Dikarya</taxon>
        <taxon>Ascomycota</taxon>
        <taxon>Pezizomycotina</taxon>
        <taxon>Sordariomycetes</taxon>
        <taxon>Hypocreomycetidae</taxon>
        <taxon>Hypocreales</taxon>
        <taxon>Cordycipitaceae</taxon>
        <taxon>Cordyceps</taxon>
    </lineage>
</organism>
<dbReference type="PANTHER" id="PTHR24184">
    <property type="entry name" value="SI:CH211-189E2.2"/>
    <property type="match status" value="1"/>
</dbReference>
<dbReference type="OrthoDB" id="4900479at2759"/>
<feature type="repeat" description="ANK" evidence="1">
    <location>
        <begin position="101"/>
        <end position="133"/>
    </location>
</feature>
<dbReference type="GeneID" id="18169537"/>
<dbReference type="AlphaFoldDB" id="G3JQ23"/>
<dbReference type="PANTHER" id="PTHR24184:SF11">
    <property type="entry name" value="ANKYRIN REPEAT AND SOCS BOX CONTAINING 3"/>
    <property type="match status" value="1"/>
</dbReference>
<protein>
    <submittedName>
        <fullName evidence="3">Ankyrin repeat-containing protein, putative</fullName>
    </submittedName>
</protein>
<sequence length="573" mass="64466">MAIVIPSLELARDGCEGRQRAMPAQKLGKGQTKTSAQQPPENIPLKKYSSRKVRPGGNTKTEPDDMASLLEIAASADGTVDQIETFLRENPGANLNPVDGNGRTPLSLAAKGGRNDLVSRLLRESAVLRNHRDKSGKTPLALAAETGQYQAASLLLGDKDVKFDVKDDNGCYNVDTEFGGKTPLSYALDRSNSAMVEFLLKCQASTKGITQEEWRRGLRPKVSQAVVISKYPSGLVKVDTVSLSMTSEWRCRYRVCSSDADRTAVKYVFRFHMSDTNMYPLSPYQSEFGVTWVRSTWVVGNERSPSAYFTTMPHGWIPDNEYDLMERVVRYMQDIWQRLCQEAKDHLNNIRIDQLRAEGKDPALMHLLAQHAYIFEQWSQMYKNQVCELKAFIYRCRDVNPARQPPQSLTDVVEKLESFVDGLVQDLIKTAQKLMQTEFAWASVTEARASTKLGQHVMVLTYVNLLYLPLAYCAEEDTRAAFIKTSAIVAGVTLFVALLLKPLLGVAEWLFAKTISLARQLLAEAKNSANWQFKKFVERRARAKETDCEQSPASVSGRVMARRLPQRWWKKTA</sequence>
<dbReference type="InterPro" id="IPR002110">
    <property type="entry name" value="Ankyrin_rpt"/>
</dbReference>
<dbReference type="Gene3D" id="1.25.40.20">
    <property type="entry name" value="Ankyrin repeat-containing domain"/>
    <property type="match status" value="1"/>
</dbReference>
<dbReference type="EMBL" id="JH126404">
    <property type="protein sequence ID" value="EGX89274.1"/>
    <property type="molecule type" value="Genomic_DNA"/>
</dbReference>
<dbReference type="eggNOG" id="KOG4177">
    <property type="taxonomic scope" value="Eukaryota"/>
</dbReference>
<keyword evidence="1" id="KW-0040">ANK repeat</keyword>
<dbReference type="SMART" id="SM00248">
    <property type="entry name" value="ANK"/>
    <property type="match status" value="3"/>
</dbReference>
<evidence type="ECO:0000256" key="2">
    <source>
        <dbReference type="SAM" id="MobiDB-lite"/>
    </source>
</evidence>
<dbReference type="PROSITE" id="PS50088">
    <property type="entry name" value="ANK_REPEAT"/>
    <property type="match status" value="1"/>
</dbReference>
<dbReference type="VEuPathDB" id="FungiDB:CCM_07526"/>
<evidence type="ECO:0000313" key="3">
    <source>
        <dbReference type="EMBL" id="EGX89274.1"/>
    </source>
</evidence>
<dbReference type="InterPro" id="IPR036770">
    <property type="entry name" value="Ankyrin_rpt-contain_sf"/>
</dbReference>
<dbReference type="SUPFAM" id="SSF48403">
    <property type="entry name" value="Ankyrin repeat"/>
    <property type="match status" value="1"/>
</dbReference>
<dbReference type="KEGG" id="cmt:CCM_07526"/>
<dbReference type="Pfam" id="PF12796">
    <property type="entry name" value="Ank_2"/>
    <property type="match status" value="1"/>
</dbReference>
<proteinExistence type="predicted"/>
<dbReference type="PROSITE" id="PS50297">
    <property type="entry name" value="ANK_REP_REGION"/>
    <property type="match status" value="1"/>
</dbReference>
<feature type="compositionally biased region" description="Polar residues" evidence="2">
    <location>
        <begin position="31"/>
        <end position="40"/>
    </location>
</feature>
<dbReference type="Proteomes" id="UP000001610">
    <property type="component" value="Unassembled WGS sequence"/>
</dbReference>